<dbReference type="Proteomes" id="UP001428817">
    <property type="component" value="Unassembled WGS sequence"/>
</dbReference>
<accession>A0ABP9PP14</accession>
<evidence type="ECO:0000256" key="5">
    <source>
        <dbReference type="SAM" id="MobiDB-lite"/>
    </source>
</evidence>
<proteinExistence type="predicted"/>
<evidence type="ECO:0000256" key="6">
    <source>
        <dbReference type="SAM" id="Phobius"/>
    </source>
</evidence>
<feature type="transmembrane region" description="Helical" evidence="6">
    <location>
        <begin position="34"/>
        <end position="57"/>
    </location>
</feature>
<evidence type="ECO:0000256" key="1">
    <source>
        <dbReference type="ARBA" id="ARBA00004141"/>
    </source>
</evidence>
<evidence type="ECO:0000256" key="2">
    <source>
        <dbReference type="ARBA" id="ARBA00022692"/>
    </source>
</evidence>
<evidence type="ECO:0000256" key="3">
    <source>
        <dbReference type="ARBA" id="ARBA00022989"/>
    </source>
</evidence>
<name>A0ABP9PP14_9PSEU</name>
<keyword evidence="8" id="KW-1185">Reference proteome</keyword>
<gene>
    <name evidence="7" type="ORF">GCM10023321_14260</name>
</gene>
<comment type="subcellular location">
    <subcellularLocation>
        <location evidence="1">Membrane</location>
        <topology evidence="1">Multi-pass membrane protein</topology>
    </subcellularLocation>
</comment>
<dbReference type="InterPro" id="IPR023271">
    <property type="entry name" value="Aquaporin-like"/>
</dbReference>
<comment type="caution">
    <text evidence="7">The sequence shown here is derived from an EMBL/GenBank/DDBJ whole genome shotgun (WGS) entry which is preliminary data.</text>
</comment>
<evidence type="ECO:0000313" key="7">
    <source>
        <dbReference type="EMBL" id="GAA5149827.1"/>
    </source>
</evidence>
<organism evidence="7 8">
    <name type="scientific">Pseudonocardia eucalypti</name>
    <dbReference type="NCBI Taxonomy" id="648755"/>
    <lineage>
        <taxon>Bacteria</taxon>
        <taxon>Bacillati</taxon>
        <taxon>Actinomycetota</taxon>
        <taxon>Actinomycetes</taxon>
        <taxon>Pseudonocardiales</taxon>
        <taxon>Pseudonocardiaceae</taxon>
        <taxon>Pseudonocardia</taxon>
    </lineage>
</organism>
<dbReference type="RefSeq" id="WP_345702628.1">
    <property type="nucleotide sequence ID" value="NZ_BAABJP010000005.1"/>
</dbReference>
<evidence type="ECO:0000313" key="8">
    <source>
        <dbReference type="Proteomes" id="UP001428817"/>
    </source>
</evidence>
<evidence type="ECO:0000256" key="4">
    <source>
        <dbReference type="ARBA" id="ARBA00023136"/>
    </source>
</evidence>
<feature type="compositionally biased region" description="Low complexity" evidence="5">
    <location>
        <begin position="64"/>
        <end position="76"/>
    </location>
</feature>
<sequence>MNDRLGAIGENRTLGYAAHGAAGMVIGMRMPILVFFYIGLEHSVVVNMFLFPSGLMLHGKFRSRTPSSGTRSPPCSATWSVV</sequence>
<reference evidence="8" key="1">
    <citation type="journal article" date="2019" name="Int. J. Syst. Evol. Microbiol.">
        <title>The Global Catalogue of Microorganisms (GCM) 10K type strain sequencing project: providing services to taxonomists for standard genome sequencing and annotation.</title>
        <authorList>
            <consortium name="The Broad Institute Genomics Platform"/>
            <consortium name="The Broad Institute Genome Sequencing Center for Infectious Disease"/>
            <person name="Wu L."/>
            <person name="Ma J."/>
        </authorList>
    </citation>
    <scope>NUCLEOTIDE SEQUENCE [LARGE SCALE GENOMIC DNA]</scope>
    <source>
        <strain evidence="8">JCM 18303</strain>
    </source>
</reference>
<feature type="region of interest" description="Disordered" evidence="5">
    <location>
        <begin position="62"/>
        <end position="82"/>
    </location>
</feature>
<keyword evidence="4 6" id="KW-0472">Membrane</keyword>
<keyword evidence="2 6" id="KW-0812">Transmembrane</keyword>
<keyword evidence="3 6" id="KW-1133">Transmembrane helix</keyword>
<dbReference type="EMBL" id="BAABJP010000005">
    <property type="protein sequence ID" value="GAA5149827.1"/>
    <property type="molecule type" value="Genomic_DNA"/>
</dbReference>
<protein>
    <submittedName>
        <fullName evidence="7">Uncharacterized protein</fullName>
    </submittedName>
</protein>
<dbReference type="Gene3D" id="1.20.1080.10">
    <property type="entry name" value="Glycerol uptake facilitator protein"/>
    <property type="match status" value="1"/>
</dbReference>